<evidence type="ECO:0000256" key="11">
    <source>
        <dbReference type="ARBA" id="ARBA00022968"/>
    </source>
</evidence>
<dbReference type="EMBL" id="CADEBD010000171">
    <property type="protein sequence ID" value="CAB3223484.1"/>
    <property type="molecule type" value="Genomic_DNA"/>
</dbReference>
<keyword evidence="9 24" id="KW-0812">Transmembrane</keyword>
<dbReference type="GO" id="GO:0005795">
    <property type="term" value="C:Golgi stack"/>
    <property type="evidence" value="ECO:0007669"/>
    <property type="project" value="InterPro"/>
</dbReference>
<evidence type="ECO:0000256" key="4">
    <source>
        <dbReference type="ARBA" id="ARBA00011011"/>
    </source>
</evidence>
<dbReference type="AlphaFoldDB" id="A0A8S0YV43"/>
<dbReference type="Proteomes" id="UP000494256">
    <property type="component" value="Unassembled WGS sequence"/>
</dbReference>
<dbReference type="InterPro" id="IPR007754">
    <property type="entry name" value="GlcNAc_II"/>
</dbReference>
<keyword evidence="13" id="KW-0333">Golgi apparatus</keyword>
<evidence type="ECO:0000256" key="20">
    <source>
        <dbReference type="ARBA" id="ARBA00032552"/>
    </source>
</evidence>
<evidence type="ECO:0000256" key="23">
    <source>
        <dbReference type="PIRSR" id="PIRSR607754-3"/>
    </source>
</evidence>
<evidence type="ECO:0000256" key="14">
    <source>
        <dbReference type="ARBA" id="ARBA00023136"/>
    </source>
</evidence>
<evidence type="ECO:0000256" key="24">
    <source>
        <dbReference type="SAM" id="Phobius"/>
    </source>
</evidence>
<keyword evidence="10" id="KW-0479">Metal-binding</keyword>
<gene>
    <name evidence="25" type="ORF">APLA_LOCUS1437</name>
</gene>
<evidence type="ECO:0000256" key="15">
    <source>
        <dbReference type="ARBA" id="ARBA00023157"/>
    </source>
</evidence>
<dbReference type="Pfam" id="PF05060">
    <property type="entry name" value="MGAT2"/>
    <property type="match status" value="1"/>
</dbReference>
<comment type="cofactor">
    <cofactor evidence="1">
        <name>Mn(2+)</name>
        <dbReference type="ChEBI" id="CHEBI:29035"/>
    </cofactor>
</comment>
<dbReference type="GO" id="GO:0008455">
    <property type="term" value="F:alpha-1,6-mannosylglycoprotein 2-beta-N-acetylglucosaminyltransferase activity"/>
    <property type="evidence" value="ECO:0007669"/>
    <property type="project" value="UniProtKB-EC"/>
</dbReference>
<evidence type="ECO:0000256" key="9">
    <source>
        <dbReference type="ARBA" id="ARBA00022692"/>
    </source>
</evidence>
<dbReference type="GO" id="GO:0000139">
    <property type="term" value="C:Golgi membrane"/>
    <property type="evidence" value="ECO:0007669"/>
    <property type="project" value="UniProtKB-SubCell"/>
</dbReference>
<accession>A0A8S0YV43</accession>
<keyword evidence="8" id="KW-0808">Transferase</keyword>
<dbReference type="EC" id="2.4.1.143" evidence="5"/>
<evidence type="ECO:0000256" key="22">
    <source>
        <dbReference type="ARBA" id="ARBA00093257"/>
    </source>
</evidence>
<evidence type="ECO:0000256" key="10">
    <source>
        <dbReference type="ARBA" id="ARBA00022723"/>
    </source>
</evidence>
<dbReference type="GO" id="GO:0006487">
    <property type="term" value="P:protein N-linked glycosylation"/>
    <property type="evidence" value="ECO:0007669"/>
    <property type="project" value="TreeGrafter"/>
</dbReference>
<proteinExistence type="inferred from homology"/>
<feature type="disulfide bond" evidence="23">
    <location>
        <begin position="299"/>
        <end position="397"/>
    </location>
</feature>
<dbReference type="OrthoDB" id="5957871at2759"/>
<evidence type="ECO:0000256" key="18">
    <source>
        <dbReference type="ARBA" id="ARBA00029663"/>
    </source>
</evidence>
<dbReference type="InterPro" id="IPR029044">
    <property type="entry name" value="Nucleotide-diphossugar_trans"/>
</dbReference>
<comment type="similarity">
    <text evidence="4">Belongs to the glycosyltransferase 16 (GT16) protein family.</text>
</comment>
<evidence type="ECO:0000256" key="12">
    <source>
        <dbReference type="ARBA" id="ARBA00022989"/>
    </source>
</evidence>
<dbReference type="PANTHER" id="PTHR12871:SF0">
    <property type="entry name" value="ALPHA-1,6-MANNOSYL-GLYCOPROTEIN 2-BETA-N-ACETYLGLUCOSAMINYLTRANSFERASE"/>
    <property type="match status" value="1"/>
</dbReference>
<comment type="subcellular location">
    <subcellularLocation>
        <location evidence="2">Golgi apparatus membrane</location>
        <topology evidence="2">Single-pass type II membrane protein</topology>
    </subcellularLocation>
</comment>
<keyword evidence="17" id="KW-0464">Manganese</keyword>
<name>A0A8S0YV43_ARCPL</name>
<evidence type="ECO:0000256" key="19">
    <source>
        <dbReference type="ARBA" id="ARBA00031203"/>
    </source>
</evidence>
<evidence type="ECO:0000256" key="3">
    <source>
        <dbReference type="ARBA" id="ARBA00004922"/>
    </source>
</evidence>
<evidence type="ECO:0000313" key="25">
    <source>
        <dbReference type="EMBL" id="CAB3223484.1"/>
    </source>
</evidence>
<evidence type="ECO:0000256" key="1">
    <source>
        <dbReference type="ARBA" id="ARBA00001936"/>
    </source>
</evidence>
<comment type="caution">
    <text evidence="25">The sequence shown here is derived from an EMBL/GenBank/DDBJ whole genome shotgun (WGS) entry which is preliminary data.</text>
</comment>
<evidence type="ECO:0000256" key="5">
    <source>
        <dbReference type="ARBA" id="ARBA00012613"/>
    </source>
</evidence>
<evidence type="ECO:0000256" key="7">
    <source>
        <dbReference type="ARBA" id="ARBA00022676"/>
    </source>
</evidence>
<sequence length="445" mass="51283">MYLKVIINRARLNGIPIYCIVLVVTYLVVKYYSSTFKGSYIPLHLHKYLNFSESFKVSSVQLSPRDLNIAATSVELVNFEREVFNEKRFGNVGAETTIIVVQVHRDIERLQYLIVSLAQVHYIETTLLIFSHSYFDEAINKMIKKITFCRFMQIFYPFSVQLNPNKFPGIDPEDCLSSQTSKQFCSNRDARRTEYKHHWWWKAYFVFNKLDWSDKYRGVVIFLDESNYVLPDLLYMLRYSKRSLSVVTGISVMVFGRPYFKDLDYDLLIIDTWRPPYDNGLAFNKTVWKEIAALSSYFCTYDDLSWSYSLLNLFSRFRGGHVDMVSTMAPRVLTTSLYSTGHEAAEKIHMQLKGAPYFPLTVKAALVYSSTGRVDSGVNLPSKGTGGWSDLRDHLLCLDPLSTADQTTDATADDTTTTPKFVILPQINYSSAVIVVEDTMKRHRL</sequence>
<evidence type="ECO:0000256" key="8">
    <source>
        <dbReference type="ARBA" id="ARBA00022679"/>
    </source>
</evidence>
<evidence type="ECO:0000256" key="16">
    <source>
        <dbReference type="ARBA" id="ARBA00023180"/>
    </source>
</evidence>
<evidence type="ECO:0000256" key="6">
    <source>
        <dbReference type="ARBA" id="ARBA00014817"/>
    </source>
</evidence>
<comment type="pathway">
    <text evidence="3">Protein modification; protein glycosylation.</text>
</comment>
<keyword evidence="7" id="KW-0328">Glycosyltransferase</keyword>
<keyword evidence="14 24" id="KW-0472">Membrane</keyword>
<evidence type="ECO:0000256" key="21">
    <source>
        <dbReference type="ARBA" id="ARBA00032915"/>
    </source>
</evidence>
<feature type="transmembrane region" description="Helical" evidence="24">
    <location>
        <begin position="12"/>
        <end position="32"/>
    </location>
</feature>
<reference evidence="25 26" key="1">
    <citation type="submission" date="2020-04" db="EMBL/GenBank/DDBJ databases">
        <authorList>
            <person name="Wallbank WR R."/>
            <person name="Pardo Diaz C."/>
            <person name="Kozak K."/>
            <person name="Martin S."/>
            <person name="Jiggins C."/>
            <person name="Moest M."/>
            <person name="Warren A I."/>
            <person name="Byers J.R.P. K."/>
            <person name="Montejo-Kovacevich G."/>
            <person name="Yen C E."/>
        </authorList>
    </citation>
    <scope>NUCLEOTIDE SEQUENCE [LARGE SCALE GENOMIC DNA]</scope>
</reference>
<keyword evidence="11" id="KW-0735">Signal-anchor</keyword>
<dbReference type="PANTHER" id="PTHR12871">
    <property type="entry name" value="BETA-1,2-N-ACETYLGLUCOSAMINYLTRANSFERASE II"/>
    <property type="match status" value="1"/>
</dbReference>
<comment type="catalytic activity">
    <reaction evidence="22">
        <text>an N(4)-{beta-D-GlcNAc-(1-&gt;2)-alpha-D-Man-(1-&gt;3)-[alpha-D-Man-(1-&gt;6)]-beta-D-Man-(1-&gt;4)-beta-D-GlcNAc-(1-&gt;4)-beta-D-GlcNAc}-L-asparaginyl-[protein] + UDP-N-acetyl-alpha-D-glucosamine = N(4)-{beta-D-GlcNAc-(1-&gt;2)-alpha-D-Man-(1-&gt;3)-[beta-D-GlcNAc-(1-&gt;2)-alpha-D-Man-(1-&gt;6)]-beta-D-Man-(1-&gt;4)-beta-D-GlcNAc-(1-&gt;4)-beta-D-GlcNAc}-L-asparaginyl-[protein] + UDP + H(+)</text>
        <dbReference type="Rhea" id="RHEA:12941"/>
        <dbReference type="Rhea" id="RHEA-COMP:13526"/>
        <dbReference type="Rhea" id="RHEA-COMP:14369"/>
        <dbReference type="ChEBI" id="CHEBI:15378"/>
        <dbReference type="ChEBI" id="CHEBI:57705"/>
        <dbReference type="ChEBI" id="CHEBI:58223"/>
        <dbReference type="ChEBI" id="CHEBI:60615"/>
        <dbReference type="ChEBI" id="CHEBI:60651"/>
        <dbReference type="EC" id="2.4.1.143"/>
    </reaction>
</comment>
<evidence type="ECO:0000313" key="26">
    <source>
        <dbReference type="Proteomes" id="UP000494256"/>
    </source>
</evidence>
<evidence type="ECO:0000256" key="13">
    <source>
        <dbReference type="ARBA" id="ARBA00023034"/>
    </source>
</evidence>
<protein>
    <recommendedName>
        <fullName evidence="6">Alpha-1,6-mannosyl-glycoprotein 2-beta-N-acetylglucosaminyltransferase</fullName>
        <ecNumber evidence="5">2.4.1.143</ecNumber>
    </recommendedName>
    <alternativeName>
        <fullName evidence="21">Beta-1,2-N-acetylglucosaminyltransferase II</fullName>
    </alternativeName>
    <alternativeName>
        <fullName evidence="20">GlcNAc-T II</fullName>
    </alternativeName>
    <alternativeName>
        <fullName evidence="19">Mannoside acetylglucosaminyltransferase 2</fullName>
    </alternativeName>
    <alternativeName>
        <fullName evidence="18">N-glycosyl-oligosaccharide-glycoprotein N-acetylglucosaminyltransferase II</fullName>
    </alternativeName>
</protein>
<keyword evidence="15 23" id="KW-1015">Disulfide bond</keyword>
<dbReference type="Gene3D" id="3.90.550.10">
    <property type="entry name" value="Spore Coat Polysaccharide Biosynthesis Protein SpsA, Chain A"/>
    <property type="match status" value="1"/>
</dbReference>
<organism evidence="25 26">
    <name type="scientific">Arctia plantaginis</name>
    <name type="common">Wood tiger moth</name>
    <name type="synonym">Phalaena plantaginis</name>
    <dbReference type="NCBI Taxonomy" id="874455"/>
    <lineage>
        <taxon>Eukaryota</taxon>
        <taxon>Metazoa</taxon>
        <taxon>Ecdysozoa</taxon>
        <taxon>Arthropoda</taxon>
        <taxon>Hexapoda</taxon>
        <taxon>Insecta</taxon>
        <taxon>Pterygota</taxon>
        <taxon>Neoptera</taxon>
        <taxon>Endopterygota</taxon>
        <taxon>Lepidoptera</taxon>
        <taxon>Glossata</taxon>
        <taxon>Ditrysia</taxon>
        <taxon>Noctuoidea</taxon>
        <taxon>Erebidae</taxon>
        <taxon>Arctiinae</taxon>
        <taxon>Arctia</taxon>
    </lineage>
</organism>
<keyword evidence="16" id="KW-0325">Glycoprotein</keyword>
<evidence type="ECO:0000256" key="17">
    <source>
        <dbReference type="ARBA" id="ARBA00023211"/>
    </source>
</evidence>
<dbReference type="GO" id="GO:0046872">
    <property type="term" value="F:metal ion binding"/>
    <property type="evidence" value="ECO:0007669"/>
    <property type="project" value="UniProtKB-KW"/>
</dbReference>
<evidence type="ECO:0000256" key="2">
    <source>
        <dbReference type="ARBA" id="ARBA00004323"/>
    </source>
</evidence>
<dbReference type="GO" id="GO:0009312">
    <property type="term" value="P:oligosaccharide biosynthetic process"/>
    <property type="evidence" value="ECO:0007669"/>
    <property type="project" value="InterPro"/>
</dbReference>
<keyword evidence="12 24" id="KW-1133">Transmembrane helix</keyword>